<keyword evidence="11" id="KW-1185">Reference proteome</keyword>
<dbReference type="GO" id="GO:0005524">
    <property type="term" value="F:ATP binding"/>
    <property type="evidence" value="ECO:0007669"/>
    <property type="project" value="UniProtKB-KW"/>
</dbReference>
<organism evidence="10 11">
    <name type="scientific">Powellomyces hirtus</name>
    <dbReference type="NCBI Taxonomy" id="109895"/>
    <lineage>
        <taxon>Eukaryota</taxon>
        <taxon>Fungi</taxon>
        <taxon>Fungi incertae sedis</taxon>
        <taxon>Chytridiomycota</taxon>
        <taxon>Chytridiomycota incertae sedis</taxon>
        <taxon>Chytridiomycetes</taxon>
        <taxon>Spizellomycetales</taxon>
        <taxon>Powellomycetaceae</taxon>
        <taxon>Powellomyces</taxon>
    </lineage>
</organism>
<dbReference type="GO" id="GO:0006228">
    <property type="term" value="P:UTP biosynthetic process"/>
    <property type="evidence" value="ECO:0007669"/>
    <property type="project" value="InterPro"/>
</dbReference>
<dbReference type="STRING" id="109895.A0A507E1V1"/>
<evidence type="ECO:0000256" key="7">
    <source>
        <dbReference type="PROSITE-ProRule" id="PRU00706"/>
    </source>
</evidence>
<dbReference type="InterPro" id="IPR007858">
    <property type="entry name" value="Dpy-30_motif"/>
</dbReference>
<evidence type="ECO:0000256" key="4">
    <source>
        <dbReference type="ARBA" id="ARBA00022741"/>
    </source>
</evidence>
<dbReference type="InterPro" id="IPR036850">
    <property type="entry name" value="NDK-like_dom_sf"/>
</dbReference>
<dbReference type="GO" id="GO:0006241">
    <property type="term" value="P:CTP biosynthetic process"/>
    <property type="evidence" value="ECO:0007669"/>
    <property type="project" value="InterPro"/>
</dbReference>
<dbReference type="CDD" id="cd22970">
    <property type="entry name" value="DD_NDKH5-like"/>
    <property type="match status" value="1"/>
</dbReference>
<dbReference type="AlphaFoldDB" id="A0A507E1V1"/>
<accession>A0A507E1V1</accession>
<dbReference type="PANTHER" id="PTHR46161:SF3">
    <property type="entry name" value="NUCLEOSIDE DIPHOSPHATE KINASE DDB_G0292928-RELATED"/>
    <property type="match status" value="1"/>
</dbReference>
<dbReference type="PROSITE" id="PS51374">
    <property type="entry name" value="NDPK_LIKE"/>
    <property type="match status" value="1"/>
</dbReference>
<comment type="similarity">
    <text evidence="1 7 8">Belongs to the NDK family.</text>
</comment>
<dbReference type="Proteomes" id="UP000318582">
    <property type="component" value="Unassembled WGS sequence"/>
</dbReference>
<evidence type="ECO:0000256" key="3">
    <source>
        <dbReference type="ARBA" id="ARBA00022679"/>
    </source>
</evidence>
<evidence type="ECO:0000256" key="2">
    <source>
        <dbReference type="ARBA" id="ARBA00017632"/>
    </source>
</evidence>
<evidence type="ECO:0000313" key="11">
    <source>
        <dbReference type="Proteomes" id="UP000318582"/>
    </source>
</evidence>
<feature type="domain" description="Nucleoside diphosphate kinase-like" evidence="9">
    <location>
        <begin position="1"/>
        <end position="136"/>
    </location>
</feature>
<sequence length="196" mass="22051">MDRLFLLLKPDVSGHESEIVYKLGQAGFKVFNRRRTVLTNEQASEFFNDWASDPDFEELVSYVTSGPVVALALQRFDGFNELKKVVGSIEDVHGEGESFRAIYGEDELRNGFHMSESPSAVERDLRLFFPDTPVQPPPSSDEAKIILETTVYPTLLQGLTQLCKEKPANPTAWLGNWLLDNNPNKPRVQEPPLQSA</sequence>
<dbReference type="GO" id="GO:0004550">
    <property type="term" value="F:nucleoside diphosphate kinase activity"/>
    <property type="evidence" value="ECO:0007669"/>
    <property type="project" value="InterPro"/>
</dbReference>
<evidence type="ECO:0000259" key="9">
    <source>
        <dbReference type="SMART" id="SM00562"/>
    </source>
</evidence>
<keyword evidence="3" id="KW-0808">Transferase</keyword>
<dbReference type="EMBL" id="QEAQ01000042">
    <property type="protein sequence ID" value="TPX58059.1"/>
    <property type="molecule type" value="Genomic_DNA"/>
</dbReference>
<keyword evidence="5 10" id="KW-0418">Kinase</keyword>
<protein>
    <recommendedName>
        <fullName evidence="2">Nucleoside diphosphate kinase</fullName>
    </recommendedName>
</protein>
<name>A0A507E1V1_9FUNG</name>
<dbReference type="Gene3D" id="3.30.70.141">
    <property type="entry name" value="Nucleoside diphosphate kinase-like domain"/>
    <property type="match status" value="1"/>
</dbReference>
<evidence type="ECO:0000256" key="1">
    <source>
        <dbReference type="ARBA" id="ARBA00008142"/>
    </source>
</evidence>
<evidence type="ECO:0000256" key="5">
    <source>
        <dbReference type="ARBA" id="ARBA00022777"/>
    </source>
</evidence>
<evidence type="ECO:0000313" key="10">
    <source>
        <dbReference type="EMBL" id="TPX58059.1"/>
    </source>
</evidence>
<comment type="caution">
    <text evidence="7">Lacks conserved residue(s) required for the propagation of feature annotation.</text>
</comment>
<dbReference type="OrthoDB" id="2162449at2759"/>
<evidence type="ECO:0000256" key="8">
    <source>
        <dbReference type="RuleBase" id="RU004011"/>
    </source>
</evidence>
<reference evidence="10 11" key="1">
    <citation type="journal article" date="2019" name="Sci. Rep.">
        <title>Comparative genomics of chytrid fungi reveal insights into the obligate biotrophic and pathogenic lifestyle of Synchytrium endobioticum.</title>
        <authorList>
            <person name="van de Vossenberg B.T.L.H."/>
            <person name="Warris S."/>
            <person name="Nguyen H.D.T."/>
            <person name="van Gent-Pelzer M.P.E."/>
            <person name="Joly D.L."/>
            <person name="van de Geest H.C."/>
            <person name="Bonants P.J.M."/>
            <person name="Smith D.S."/>
            <person name="Levesque C.A."/>
            <person name="van der Lee T.A.J."/>
        </authorList>
    </citation>
    <scope>NUCLEOTIDE SEQUENCE [LARGE SCALE GENOMIC DNA]</scope>
    <source>
        <strain evidence="10 11">CBS 809.83</strain>
    </source>
</reference>
<dbReference type="Pfam" id="PF00334">
    <property type="entry name" value="NDK"/>
    <property type="match status" value="1"/>
</dbReference>
<dbReference type="SMART" id="SM00562">
    <property type="entry name" value="NDK"/>
    <property type="match status" value="1"/>
</dbReference>
<keyword evidence="4" id="KW-0547">Nucleotide-binding</keyword>
<dbReference type="PANTHER" id="PTHR46161">
    <property type="entry name" value="NUCLEOSIDE DIPHOSPHATE KINASE"/>
    <property type="match status" value="1"/>
</dbReference>
<dbReference type="GO" id="GO:0006183">
    <property type="term" value="P:GTP biosynthetic process"/>
    <property type="evidence" value="ECO:0007669"/>
    <property type="project" value="InterPro"/>
</dbReference>
<evidence type="ECO:0000256" key="6">
    <source>
        <dbReference type="ARBA" id="ARBA00022840"/>
    </source>
</evidence>
<dbReference type="InterPro" id="IPR034907">
    <property type="entry name" value="NDK-like_dom"/>
</dbReference>
<dbReference type="Gene3D" id="1.20.890.10">
    <property type="entry name" value="cAMP-dependent protein kinase regulatory subunit, dimerization-anchoring domain"/>
    <property type="match status" value="1"/>
</dbReference>
<dbReference type="InterPro" id="IPR001564">
    <property type="entry name" value="Nucleoside_diP_kinase"/>
</dbReference>
<keyword evidence="6" id="KW-0067">ATP-binding</keyword>
<dbReference type="PRINTS" id="PR01243">
    <property type="entry name" value="NUCDPKINASE"/>
</dbReference>
<proteinExistence type="inferred from homology"/>
<comment type="caution">
    <text evidence="10">The sequence shown here is derived from an EMBL/GenBank/DDBJ whole genome shotgun (WGS) entry which is preliminary data.</text>
</comment>
<gene>
    <name evidence="10" type="primary">YNK1</name>
    <name evidence="10" type="ORF">PhCBS80983_g03387</name>
</gene>
<dbReference type="SUPFAM" id="SSF54919">
    <property type="entry name" value="Nucleoside diphosphate kinase, NDK"/>
    <property type="match status" value="1"/>
</dbReference>
<dbReference type="Pfam" id="PF05186">
    <property type="entry name" value="Dpy-30"/>
    <property type="match status" value="1"/>
</dbReference>